<keyword evidence="4" id="KW-1185">Reference proteome</keyword>
<gene>
    <name evidence="3" type="ORF">ACFPZN_38640</name>
</gene>
<dbReference type="Proteomes" id="UP001596074">
    <property type="component" value="Unassembled WGS sequence"/>
</dbReference>
<evidence type="ECO:0000313" key="3">
    <source>
        <dbReference type="EMBL" id="MFC5751569.1"/>
    </source>
</evidence>
<feature type="region of interest" description="Disordered" evidence="1">
    <location>
        <begin position="45"/>
        <end position="81"/>
    </location>
</feature>
<evidence type="ECO:0000256" key="2">
    <source>
        <dbReference type="SAM" id="Phobius"/>
    </source>
</evidence>
<keyword evidence="2" id="KW-0472">Membrane</keyword>
<protein>
    <submittedName>
        <fullName evidence="3">Uncharacterized protein</fullName>
    </submittedName>
</protein>
<proteinExistence type="predicted"/>
<sequence>MDLGESVGWLRGLIRDRDPFFTAAFAEVFMAEGLWTITMLPRRRRLEATRRPQPAPTSTPSERRSGRPVVTGAINDCHRAA</sequence>
<dbReference type="EMBL" id="JBHSON010000072">
    <property type="protein sequence ID" value="MFC5751569.1"/>
    <property type="molecule type" value="Genomic_DNA"/>
</dbReference>
<evidence type="ECO:0000256" key="1">
    <source>
        <dbReference type="SAM" id="MobiDB-lite"/>
    </source>
</evidence>
<evidence type="ECO:0000313" key="4">
    <source>
        <dbReference type="Proteomes" id="UP001596074"/>
    </source>
</evidence>
<accession>A0ABW1ABQ3</accession>
<organism evidence="3 4">
    <name type="scientific">Actinomadura rugatobispora</name>
    <dbReference type="NCBI Taxonomy" id="1994"/>
    <lineage>
        <taxon>Bacteria</taxon>
        <taxon>Bacillati</taxon>
        <taxon>Actinomycetota</taxon>
        <taxon>Actinomycetes</taxon>
        <taxon>Streptosporangiales</taxon>
        <taxon>Thermomonosporaceae</taxon>
        <taxon>Actinomadura</taxon>
    </lineage>
</organism>
<feature type="transmembrane region" description="Helical" evidence="2">
    <location>
        <begin position="20"/>
        <end position="41"/>
    </location>
</feature>
<dbReference type="RefSeq" id="WP_378287499.1">
    <property type="nucleotide sequence ID" value="NZ_JBHSON010000072.1"/>
</dbReference>
<name>A0ABW1ABQ3_9ACTN</name>
<keyword evidence="2" id="KW-0812">Transmembrane</keyword>
<comment type="caution">
    <text evidence="3">The sequence shown here is derived from an EMBL/GenBank/DDBJ whole genome shotgun (WGS) entry which is preliminary data.</text>
</comment>
<reference evidence="4" key="1">
    <citation type="journal article" date="2019" name="Int. J. Syst. Evol. Microbiol.">
        <title>The Global Catalogue of Microorganisms (GCM) 10K type strain sequencing project: providing services to taxonomists for standard genome sequencing and annotation.</title>
        <authorList>
            <consortium name="The Broad Institute Genomics Platform"/>
            <consortium name="The Broad Institute Genome Sequencing Center for Infectious Disease"/>
            <person name="Wu L."/>
            <person name="Ma J."/>
        </authorList>
    </citation>
    <scope>NUCLEOTIDE SEQUENCE [LARGE SCALE GENOMIC DNA]</scope>
    <source>
        <strain evidence="4">KCTC 42087</strain>
    </source>
</reference>
<keyword evidence="2" id="KW-1133">Transmembrane helix</keyword>